<evidence type="ECO:0000256" key="5">
    <source>
        <dbReference type="HAMAP-Rule" id="MF_00093"/>
    </source>
</evidence>
<evidence type="ECO:0000256" key="3">
    <source>
        <dbReference type="ARBA" id="ARBA00022481"/>
    </source>
</evidence>
<dbReference type="InterPro" id="IPR050057">
    <property type="entry name" value="Prokaryotic/Mito_RF"/>
</dbReference>
<evidence type="ECO:0000256" key="7">
    <source>
        <dbReference type="SAM" id="Coils"/>
    </source>
</evidence>
<organism evidence="9">
    <name type="scientific">uncultured Sphingobacterium sp. EB080_L08E11</name>
    <dbReference type="NCBI Taxonomy" id="710992"/>
    <lineage>
        <taxon>Bacteria</taxon>
        <taxon>Pseudomonadati</taxon>
        <taxon>Bacteroidota</taxon>
        <taxon>Sphingobacteriia</taxon>
        <taxon>Sphingobacteriales</taxon>
        <taxon>Sphingobacteriaceae</taxon>
        <taxon>Sphingobacterium</taxon>
        <taxon>environmental samples</taxon>
    </lineage>
</organism>
<sequence>MAMIDKLNVIFQRYNEVNDLIIQPDVISDSKRYVQLNREYKNLKPLVEVRSQYLELSSRIEEAKGVLKEEKDADFREMAKMELDELEPTFEALEEEVKLLLLPKDPEDDKNALVEIRQGAGGDEGAIFAGDLFRMYQRYCEGRGWKVAVLTMNEGSSGGFKEVSFEVNGESVYGILKYESGVHRVQRVPATESQGRVHTSAASVVVLPEAEEVDVDLDMKDVKKDTYRSQGAGGQHVNKTESAVRLTHLPTGIVVECQDGRSQHKNYEQALKVLRSRMFDMEFKKKQEEQAAQRKTMVSTGDRSAKIRTYNYPQGRVTDHRIGLTSYNLNDVVNGDIQKFIDELHMAENAEKMKEGSDDY</sequence>
<dbReference type="GO" id="GO:0005737">
    <property type="term" value="C:cytoplasm"/>
    <property type="evidence" value="ECO:0007669"/>
    <property type="project" value="UniProtKB-SubCell"/>
</dbReference>
<dbReference type="FunFam" id="3.30.70.1660:FF:000002">
    <property type="entry name" value="Peptide chain release factor 1"/>
    <property type="match status" value="1"/>
</dbReference>
<proteinExistence type="inferred from homology"/>
<keyword evidence="4 5" id="KW-0648">Protein biosynthesis</keyword>
<accession>E0Y0L0</accession>
<dbReference type="GO" id="GO:0016149">
    <property type="term" value="F:translation release factor activity, codon specific"/>
    <property type="evidence" value="ECO:0007669"/>
    <property type="project" value="UniProtKB-UniRule"/>
</dbReference>
<dbReference type="Gene3D" id="3.30.160.20">
    <property type="match status" value="1"/>
</dbReference>
<gene>
    <name evidence="5" type="primary">prfA</name>
</gene>
<dbReference type="InterPro" id="IPR004373">
    <property type="entry name" value="RF-1"/>
</dbReference>
<name>E0Y0L0_9SPHI</name>
<keyword evidence="5" id="KW-0963">Cytoplasm</keyword>
<evidence type="ECO:0000256" key="1">
    <source>
        <dbReference type="ARBA" id="ARBA00002986"/>
    </source>
</evidence>
<dbReference type="PROSITE" id="PS00745">
    <property type="entry name" value="RF_PROK_I"/>
    <property type="match status" value="1"/>
</dbReference>
<keyword evidence="7" id="KW-0175">Coiled coil</keyword>
<reference evidence="9" key="1">
    <citation type="journal article" date="2011" name="Environ. Microbiol.">
        <title>Time-series analyses of Monterey Bay coastal microbial picoplankton using a 'genome proxy' microarray.</title>
        <authorList>
            <person name="Rich V.I."/>
            <person name="Pham V.D."/>
            <person name="Eppley J."/>
            <person name="Shi Y."/>
            <person name="DeLong E.F."/>
        </authorList>
    </citation>
    <scope>NUCLEOTIDE SEQUENCE</scope>
</reference>
<keyword evidence="3 5" id="KW-0488">Methylation</keyword>
<feature type="domain" description="Prokaryotic-type class I peptide chain release factors" evidence="8">
    <location>
        <begin position="228"/>
        <end position="244"/>
    </location>
</feature>
<dbReference type="HAMAP" id="MF_00093">
    <property type="entry name" value="Rel_fac_1"/>
    <property type="match status" value="1"/>
</dbReference>
<dbReference type="PANTHER" id="PTHR43804">
    <property type="entry name" value="LD18447P"/>
    <property type="match status" value="1"/>
</dbReference>
<protein>
    <recommendedName>
        <fullName evidence="5 6">Peptide chain release factor 1</fullName>
        <shortName evidence="5">RF-1</shortName>
    </recommendedName>
</protein>
<dbReference type="Gene3D" id="6.10.140.1950">
    <property type="match status" value="1"/>
</dbReference>
<dbReference type="NCBIfam" id="NF001859">
    <property type="entry name" value="PRK00591.1"/>
    <property type="match status" value="1"/>
</dbReference>
<dbReference type="SUPFAM" id="SSF75620">
    <property type="entry name" value="Release factor"/>
    <property type="match status" value="1"/>
</dbReference>
<dbReference type="InterPro" id="IPR005139">
    <property type="entry name" value="PCRF"/>
</dbReference>
<dbReference type="SMART" id="SM00937">
    <property type="entry name" value="PCRF"/>
    <property type="match status" value="1"/>
</dbReference>
<comment type="PTM">
    <text evidence="5">Methylated by PrmC. Methylation increases the termination efficiency of RF1.</text>
</comment>
<evidence type="ECO:0000259" key="8">
    <source>
        <dbReference type="PROSITE" id="PS00745"/>
    </source>
</evidence>
<evidence type="ECO:0000256" key="2">
    <source>
        <dbReference type="ARBA" id="ARBA00010835"/>
    </source>
</evidence>
<dbReference type="Pfam" id="PF03462">
    <property type="entry name" value="PCRF"/>
    <property type="match status" value="1"/>
</dbReference>
<dbReference type="FunFam" id="3.30.160.20:FF:000004">
    <property type="entry name" value="Peptide chain release factor 1"/>
    <property type="match status" value="1"/>
</dbReference>
<dbReference type="Gene3D" id="3.30.70.1660">
    <property type="match status" value="1"/>
</dbReference>
<dbReference type="InterPro" id="IPR000352">
    <property type="entry name" value="Pep_chain_release_fac_I"/>
</dbReference>
<comment type="subcellular location">
    <subcellularLocation>
        <location evidence="5">Cytoplasm</location>
    </subcellularLocation>
</comment>
<dbReference type="NCBIfam" id="TIGR00019">
    <property type="entry name" value="prfA"/>
    <property type="match status" value="1"/>
</dbReference>
<evidence type="ECO:0000256" key="6">
    <source>
        <dbReference type="NCBIfam" id="TIGR00019"/>
    </source>
</evidence>
<comment type="similarity">
    <text evidence="2 5">Belongs to the prokaryotic/mitochondrial release factor family.</text>
</comment>
<dbReference type="PANTHER" id="PTHR43804:SF7">
    <property type="entry name" value="LD18447P"/>
    <property type="match status" value="1"/>
</dbReference>
<feature type="coiled-coil region" evidence="7">
    <location>
        <begin position="53"/>
        <end position="96"/>
    </location>
</feature>
<dbReference type="EMBL" id="GU474939">
    <property type="protein sequence ID" value="ADI20201.1"/>
    <property type="molecule type" value="Genomic_DNA"/>
</dbReference>
<dbReference type="Pfam" id="PF00472">
    <property type="entry name" value="RF-1"/>
    <property type="match status" value="1"/>
</dbReference>
<evidence type="ECO:0000256" key="4">
    <source>
        <dbReference type="ARBA" id="ARBA00022917"/>
    </source>
</evidence>
<evidence type="ECO:0000313" key="9">
    <source>
        <dbReference type="EMBL" id="ADI20201.1"/>
    </source>
</evidence>
<feature type="modified residue" description="N5-methylglutamine" evidence="5">
    <location>
        <position position="235"/>
    </location>
</feature>
<comment type="function">
    <text evidence="1 5">Peptide chain release factor 1 directs the termination of translation in response to the peptide chain termination codons UAG and UAA.</text>
</comment>
<dbReference type="AlphaFoldDB" id="E0Y0L0"/>
<dbReference type="InterPro" id="IPR045853">
    <property type="entry name" value="Pep_chain_release_fac_I_sf"/>
</dbReference>